<keyword evidence="2" id="KW-1185">Reference proteome</keyword>
<dbReference type="OrthoDB" id="282152at2"/>
<comment type="caution">
    <text evidence="1">The sequence shown here is derived from an EMBL/GenBank/DDBJ whole genome shotgun (WGS) entry which is preliminary data.</text>
</comment>
<organism evidence="1 2">
    <name type="scientific">Zobellella endophytica</name>
    <dbReference type="NCBI Taxonomy" id="2116700"/>
    <lineage>
        <taxon>Bacteria</taxon>
        <taxon>Pseudomonadati</taxon>
        <taxon>Pseudomonadota</taxon>
        <taxon>Gammaproteobacteria</taxon>
        <taxon>Aeromonadales</taxon>
        <taxon>Aeromonadaceae</taxon>
        <taxon>Zobellella</taxon>
    </lineage>
</organism>
<gene>
    <name evidence="1" type="ORF">C7H85_02125</name>
</gene>
<proteinExistence type="predicted"/>
<dbReference type="AlphaFoldDB" id="A0A2P7RBU8"/>
<dbReference type="RefSeq" id="WP_106728063.1">
    <property type="nucleotide sequence ID" value="NZ_PXYG01000001.1"/>
</dbReference>
<name>A0A2P7RBU8_9GAMM</name>
<evidence type="ECO:0008006" key="3">
    <source>
        <dbReference type="Google" id="ProtNLM"/>
    </source>
</evidence>
<reference evidence="1 2" key="1">
    <citation type="submission" date="2018-03" db="EMBL/GenBank/DDBJ databases">
        <title>The draft genome of Zobellella sp. 59N8.</title>
        <authorList>
            <person name="Liu L."/>
            <person name="Li L."/>
            <person name="Zhang X."/>
            <person name="Liang L."/>
            <person name="Wang T."/>
        </authorList>
    </citation>
    <scope>NUCLEOTIDE SEQUENCE [LARGE SCALE GENOMIC DNA]</scope>
    <source>
        <strain evidence="1 2">59N8</strain>
    </source>
</reference>
<dbReference type="Proteomes" id="UP000240243">
    <property type="component" value="Unassembled WGS sequence"/>
</dbReference>
<sequence>MKEFLGKWKIVEMEQWDQEYIDLVEPGYIRFDKDDLGNFVFGTVRGEIDCRYTEKPQPKLEFSWEGNSECDPASGRGWAIIEKKNEIYGMLYIHLGDESWFKASK</sequence>
<accession>A0A2P7RBU8</accession>
<evidence type="ECO:0000313" key="2">
    <source>
        <dbReference type="Proteomes" id="UP000240243"/>
    </source>
</evidence>
<protein>
    <recommendedName>
        <fullName evidence="3">Lipocalin-like domain-containing protein</fullName>
    </recommendedName>
</protein>
<evidence type="ECO:0000313" key="1">
    <source>
        <dbReference type="EMBL" id="PSJ47650.1"/>
    </source>
</evidence>
<dbReference type="EMBL" id="PXYG01000001">
    <property type="protein sequence ID" value="PSJ47650.1"/>
    <property type="molecule type" value="Genomic_DNA"/>
</dbReference>